<organism evidence="6 7">
    <name type="scientific">Sinomicrobium pectinilyticum</name>
    <dbReference type="NCBI Taxonomy" id="1084421"/>
    <lineage>
        <taxon>Bacteria</taxon>
        <taxon>Pseudomonadati</taxon>
        <taxon>Bacteroidota</taxon>
        <taxon>Flavobacteriia</taxon>
        <taxon>Flavobacteriales</taxon>
        <taxon>Flavobacteriaceae</taxon>
        <taxon>Sinomicrobium</taxon>
    </lineage>
</organism>
<comment type="caution">
    <text evidence="6">The sequence shown here is derived from an EMBL/GenBank/DDBJ whole genome shotgun (WGS) entry which is preliminary data.</text>
</comment>
<gene>
    <name evidence="6" type="ORF">ED312_10445</name>
</gene>
<evidence type="ECO:0000256" key="3">
    <source>
        <dbReference type="ARBA" id="ARBA00022989"/>
    </source>
</evidence>
<sequence length="86" mass="9788">MDYIIILGLVAGVCTTIAVIPQIKKSWRNKEVEDISPLMFIILVTGLSLWTVYGIIKKDIPIILTNGTSLMLNGIMLYLMMRYRKK</sequence>
<evidence type="ECO:0000313" key="7">
    <source>
        <dbReference type="Proteomes" id="UP000267469"/>
    </source>
</evidence>
<dbReference type="GO" id="GO:0051119">
    <property type="term" value="F:sugar transmembrane transporter activity"/>
    <property type="evidence" value="ECO:0007669"/>
    <property type="project" value="InterPro"/>
</dbReference>
<dbReference type="OrthoDB" id="122062at2"/>
<keyword evidence="3 5" id="KW-1133">Transmembrane helix</keyword>
<feature type="transmembrane region" description="Helical" evidence="5">
    <location>
        <begin position="35"/>
        <end position="56"/>
    </location>
</feature>
<dbReference type="RefSeq" id="WP_123215956.1">
    <property type="nucleotide sequence ID" value="NZ_RJTM01000072.1"/>
</dbReference>
<feature type="transmembrane region" description="Helical" evidence="5">
    <location>
        <begin position="6"/>
        <end position="23"/>
    </location>
</feature>
<dbReference type="InterPro" id="IPR047662">
    <property type="entry name" value="SemiSWEET"/>
</dbReference>
<evidence type="ECO:0008006" key="8">
    <source>
        <dbReference type="Google" id="ProtNLM"/>
    </source>
</evidence>
<evidence type="ECO:0000256" key="1">
    <source>
        <dbReference type="ARBA" id="ARBA00004141"/>
    </source>
</evidence>
<dbReference type="InterPro" id="IPR006603">
    <property type="entry name" value="PQ-loop_rpt"/>
</dbReference>
<keyword evidence="4 5" id="KW-0472">Membrane</keyword>
<dbReference type="NCBIfam" id="NF037968">
    <property type="entry name" value="SemiSWEET_2"/>
    <property type="match status" value="1"/>
</dbReference>
<comment type="subcellular location">
    <subcellularLocation>
        <location evidence="1">Membrane</location>
        <topology evidence="1">Multi-pass membrane protein</topology>
    </subcellularLocation>
</comment>
<keyword evidence="7" id="KW-1185">Reference proteome</keyword>
<evidence type="ECO:0000313" key="6">
    <source>
        <dbReference type="EMBL" id="RNL87222.1"/>
    </source>
</evidence>
<keyword evidence="2 5" id="KW-0812">Transmembrane</keyword>
<dbReference type="Proteomes" id="UP000267469">
    <property type="component" value="Unassembled WGS sequence"/>
</dbReference>
<proteinExistence type="predicted"/>
<feature type="transmembrane region" description="Helical" evidence="5">
    <location>
        <begin position="62"/>
        <end position="81"/>
    </location>
</feature>
<dbReference type="GO" id="GO:0016020">
    <property type="term" value="C:membrane"/>
    <property type="evidence" value="ECO:0007669"/>
    <property type="project" value="UniProtKB-SubCell"/>
</dbReference>
<dbReference type="AlphaFoldDB" id="A0A3N0EHB5"/>
<evidence type="ECO:0000256" key="2">
    <source>
        <dbReference type="ARBA" id="ARBA00022692"/>
    </source>
</evidence>
<dbReference type="EMBL" id="RJTM01000072">
    <property type="protein sequence ID" value="RNL87222.1"/>
    <property type="molecule type" value="Genomic_DNA"/>
</dbReference>
<protein>
    <recommendedName>
        <fullName evidence="8">MtN3 and saliva related transmembrane protein</fullName>
    </recommendedName>
</protein>
<evidence type="ECO:0000256" key="5">
    <source>
        <dbReference type="SAM" id="Phobius"/>
    </source>
</evidence>
<dbReference type="Pfam" id="PF04193">
    <property type="entry name" value="PQ-loop"/>
    <property type="match status" value="1"/>
</dbReference>
<dbReference type="Gene3D" id="1.20.1280.290">
    <property type="match status" value="1"/>
</dbReference>
<evidence type="ECO:0000256" key="4">
    <source>
        <dbReference type="ARBA" id="ARBA00023136"/>
    </source>
</evidence>
<reference evidence="6 7" key="1">
    <citation type="submission" date="2018-10" db="EMBL/GenBank/DDBJ databases">
        <title>Sinomicrobium pectinilyticum sp. nov., a pectinase-producing bacterium isolated from alkaline and saline soil, and emended description of the genus Sinomicrobium.</title>
        <authorList>
            <person name="Cheng B."/>
            <person name="Li C."/>
            <person name="Lai Q."/>
            <person name="Du M."/>
            <person name="Shao Z."/>
            <person name="Xu P."/>
            <person name="Yang C."/>
        </authorList>
    </citation>
    <scope>NUCLEOTIDE SEQUENCE [LARGE SCALE GENOMIC DNA]</scope>
    <source>
        <strain evidence="6 7">5DNS001</strain>
    </source>
</reference>
<name>A0A3N0EHB5_SINP1</name>
<accession>A0A3N0EHB5</accession>